<feature type="region of interest" description="Disordered" evidence="1">
    <location>
        <begin position="90"/>
        <end position="113"/>
    </location>
</feature>
<keyword evidence="4" id="KW-1185">Reference proteome</keyword>
<comment type="caution">
    <text evidence="3">The sequence shown here is derived from an EMBL/GenBank/DDBJ whole genome shotgun (WGS) entry which is preliminary data.</text>
</comment>
<keyword evidence="2" id="KW-0732">Signal</keyword>
<evidence type="ECO:0008006" key="5">
    <source>
        <dbReference type="Google" id="ProtNLM"/>
    </source>
</evidence>
<name>A0ABS4WIZ2_9MICC</name>
<sequence length="113" mass="11225">MKQLLGLLLALCVLLPLCHTPAPAAVADSFAHAGISASAAPAAGATHCPTDAPTKQHCAPSADPQLNLAQIAPRPDASGAFGALPAALAPSSGVPRAQRARAPDLHALSISRT</sequence>
<evidence type="ECO:0000256" key="2">
    <source>
        <dbReference type="SAM" id="SignalP"/>
    </source>
</evidence>
<protein>
    <recommendedName>
        <fullName evidence="5">Secreted protein</fullName>
    </recommendedName>
</protein>
<reference evidence="3 4" key="1">
    <citation type="submission" date="2021-03" db="EMBL/GenBank/DDBJ databases">
        <title>Sequencing the genomes of 1000 actinobacteria strains.</title>
        <authorList>
            <person name="Klenk H.-P."/>
        </authorList>
    </citation>
    <scope>NUCLEOTIDE SEQUENCE [LARGE SCALE GENOMIC DNA]</scope>
    <source>
        <strain evidence="3 4">DSM 15454</strain>
    </source>
</reference>
<accession>A0ABS4WIZ2</accession>
<proteinExistence type="predicted"/>
<feature type="chain" id="PRO_5047408499" description="Secreted protein" evidence="2">
    <location>
        <begin position="25"/>
        <end position="113"/>
    </location>
</feature>
<gene>
    <name evidence="3" type="ORF">JOF46_004086</name>
</gene>
<dbReference type="EMBL" id="JAGIOE010000001">
    <property type="protein sequence ID" value="MBP2376174.1"/>
    <property type="molecule type" value="Genomic_DNA"/>
</dbReference>
<dbReference type="Proteomes" id="UP000766570">
    <property type="component" value="Unassembled WGS sequence"/>
</dbReference>
<evidence type="ECO:0000313" key="4">
    <source>
        <dbReference type="Proteomes" id="UP000766570"/>
    </source>
</evidence>
<evidence type="ECO:0000313" key="3">
    <source>
        <dbReference type="EMBL" id="MBP2376174.1"/>
    </source>
</evidence>
<evidence type="ECO:0000256" key="1">
    <source>
        <dbReference type="SAM" id="MobiDB-lite"/>
    </source>
</evidence>
<feature type="signal peptide" evidence="2">
    <location>
        <begin position="1"/>
        <end position="24"/>
    </location>
</feature>
<dbReference type="RefSeq" id="WP_209910792.1">
    <property type="nucleotide sequence ID" value="NZ_BAAAMI010000029.1"/>
</dbReference>
<organism evidence="3 4">
    <name type="scientific">Paeniglutamicibacter psychrophenolicus</name>
    <dbReference type="NCBI Taxonomy" id="257454"/>
    <lineage>
        <taxon>Bacteria</taxon>
        <taxon>Bacillati</taxon>
        <taxon>Actinomycetota</taxon>
        <taxon>Actinomycetes</taxon>
        <taxon>Micrococcales</taxon>
        <taxon>Micrococcaceae</taxon>
        <taxon>Paeniglutamicibacter</taxon>
    </lineage>
</organism>